<evidence type="ECO:0008006" key="2">
    <source>
        <dbReference type="Google" id="ProtNLM"/>
    </source>
</evidence>
<feature type="non-terminal residue" evidence="1">
    <location>
        <position position="1"/>
    </location>
</feature>
<protein>
    <recommendedName>
        <fullName evidence="2">GST C-terminal domain-containing protein</fullName>
    </recommendedName>
</protein>
<dbReference type="SUPFAM" id="SSF47616">
    <property type="entry name" value="GST C-terminal domain-like"/>
    <property type="match status" value="1"/>
</dbReference>
<organism evidence="1">
    <name type="scientific">hydrothermal vent metagenome</name>
    <dbReference type="NCBI Taxonomy" id="652676"/>
    <lineage>
        <taxon>unclassified sequences</taxon>
        <taxon>metagenomes</taxon>
        <taxon>ecological metagenomes</taxon>
    </lineage>
</organism>
<gene>
    <name evidence="1" type="ORF">MNBD_ALPHA07-2355</name>
</gene>
<proteinExistence type="predicted"/>
<accession>A0A3B0RWT3</accession>
<evidence type="ECO:0000313" key="1">
    <source>
        <dbReference type="EMBL" id="VAV92828.1"/>
    </source>
</evidence>
<dbReference type="InterPro" id="IPR036282">
    <property type="entry name" value="Glutathione-S-Trfase_C_sf"/>
</dbReference>
<dbReference type="CDD" id="cd00299">
    <property type="entry name" value="GST_C_family"/>
    <property type="match status" value="1"/>
</dbReference>
<dbReference type="EMBL" id="UOEG01000096">
    <property type="protein sequence ID" value="VAV92828.1"/>
    <property type="molecule type" value="Genomic_DNA"/>
</dbReference>
<sequence>EHGLAAAPLILDTLEKFAIEGLVLARGRVCLASCHALPMLEYFALVPEGRDLLRHYKALSRWLEWMGQRPSAVATRPSLDPAAMKGQIQ</sequence>
<dbReference type="Gene3D" id="1.20.1050.10">
    <property type="match status" value="1"/>
</dbReference>
<dbReference type="AlphaFoldDB" id="A0A3B0RWT3"/>
<reference evidence="1" key="1">
    <citation type="submission" date="2018-06" db="EMBL/GenBank/DDBJ databases">
        <authorList>
            <person name="Zhirakovskaya E."/>
        </authorList>
    </citation>
    <scope>NUCLEOTIDE SEQUENCE</scope>
</reference>
<name>A0A3B0RWT3_9ZZZZ</name>